<reference evidence="1 2" key="1">
    <citation type="journal article" date="2024" name="J Genomics">
        <title>Draft genome sequencing and assembly of Favolaschia claudopus CIRM-BRFM 2984 isolated from oak limbs.</title>
        <authorList>
            <person name="Navarro D."/>
            <person name="Drula E."/>
            <person name="Chaduli D."/>
            <person name="Cazenave R."/>
            <person name="Ahrendt S."/>
            <person name="Wang J."/>
            <person name="Lipzen A."/>
            <person name="Daum C."/>
            <person name="Barry K."/>
            <person name="Grigoriev I.V."/>
            <person name="Favel A."/>
            <person name="Rosso M.N."/>
            <person name="Martin F."/>
        </authorList>
    </citation>
    <scope>NUCLEOTIDE SEQUENCE [LARGE SCALE GENOMIC DNA]</scope>
    <source>
        <strain evidence="1 2">CIRM-BRFM 2984</strain>
    </source>
</reference>
<organism evidence="1 2">
    <name type="scientific">Favolaschia claudopus</name>
    <dbReference type="NCBI Taxonomy" id="2862362"/>
    <lineage>
        <taxon>Eukaryota</taxon>
        <taxon>Fungi</taxon>
        <taxon>Dikarya</taxon>
        <taxon>Basidiomycota</taxon>
        <taxon>Agaricomycotina</taxon>
        <taxon>Agaricomycetes</taxon>
        <taxon>Agaricomycetidae</taxon>
        <taxon>Agaricales</taxon>
        <taxon>Marasmiineae</taxon>
        <taxon>Mycenaceae</taxon>
        <taxon>Favolaschia</taxon>
    </lineage>
</organism>
<name>A0AAW0A429_9AGAR</name>
<evidence type="ECO:0000313" key="1">
    <source>
        <dbReference type="EMBL" id="KAK7000939.1"/>
    </source>
</evidence>
<evidence type="ECO:0000313" key="2">
    <source>
        <dbReference type="Proteomes" id="UP001362999"/>
    </source>
</evidence>
<comment type="caution">
    <text evidence="1">The sequence shown here is derived from an EMBL/GenBank/DDBJ whole genome shotgun (WGS) entry which is preliminary data.</text>
</comment>
<sequence>MEPHAVPGIVDHHLYLELIELTFYSSLALGRKAQQPKLNSTFTVDQGDYTPDIEPTPAVVNEYDAGKMKQGAPGRYLLETERTPFHGQWVATDKKYKLLPVRFFEGAANNRYHLILAKPPSTWKVTYTTPCTFKGPHE</sequence>
<dbReference type="EMBL" id="JAWWNJ010000086">
    <property type="protein sequence ID" value="KAK7000939.1"/>
    <property type="molecule type" value="Genomic_DNA"/>
</dbReference>
<accession>A0AAW0A429</accession>
<keyword evidence="2" id="KW-1185">Reference proteome</keyword>
<dbReference type="AlphaFoldDB" id="A0AAW0A429"/>
<protein>
    <submittedName>
        <fullName evidence="1">Uncharacterized protein</fullName>
    </submittedName>
</protein>
<proteinExistence type="predicted"/>
<gene>
    <name evidence="1" type="ORF">R3P38DRAFT_3218176</name>
</gene>
<dbReference type="Proteomes" id="UP001362999">
    <property type="component" value="Unassembled WGS sequence"/>
</dbReference>